<evidence type="ECO:0000313" key="3">
    <source>
        <dbReference type="EMBL" id="QSB14363.1"/>
    </source>
</evidence>
<dbReference type="SUPFAM" id="SSF56601">
    <property type="entry name" value="beta-lactamase/transpeptidase-like"/>
    <property type="match status" value="1"/>
</dbReference>
<dbReference type="RefSeq" id="WP_239676492.1">
    <property type="nucleotide sequence ID" value="NZ_CP070499.1"/>
</dbReference>
<feature type="transmembrane region" description="Helical" evidence="2">
    <location>
        <begin position="44"/>
        <end position="64"/>
    </location>
</feature>
<keyword evidence="4" id="KW-1185">Reference proteome</keyword>
<dbReference type="Proteomes" id="UP000662857">
    <property type="component" value="Chromosome"/>
</dbReference>
<dbReference type="EMBL" id="CP070499">
    <property type="protein sequence ID" value="QSB14363.1"/>
    <property type="molecule type" value="Genomic_DNA"/>
</dbReference>
<dbReference type="InterPro" id="IPR012338">
    <property type="entry name" value="Beta-lactam/transpept-like"/>
</dbReference>
<accession>A0A895YG31</accession>
<evidence type="ECO:0008006" key="5">
    <source>
        <dbReference type="Google" id="ProtNLM"/>
    </source>
</evidence>
<keyword evidence="2" id="KW-0472">Membrane</keyword>
<keyword evidence="2" id="KW-1133">Transmembrane helix</keyword>
<gene>
    <name evidence="3" type="ORF">JQS43_23180</name>
</gene>
<dbReference type="AlphaFoldDB" id="A0A895YG31"/>
<name>A0A895YG31_9ACTN</name>
<dbReference type="KEGG" id="nhy:JQS43_23180"/>
<reference evidence="3" key="1">
    <citation type="submission" date="2021-02" db="EMBL/GenBank/DDBJ databases">
        <title>Natrosporangium hydrolyticum gen. nov., sp. nov, a haloalkaliphilic actinobacterium from a soda solonchak soil.</title>
        <authorList>
            <person name="Sorokin D.Y."/>
            <person name="Khijniak T.V."/>
            <person name="Zakharycheva A.P."/>
            <person name="Boueva O.V."/>
            <person name="Ariskina E.V."/>
            <person name="Hahnke R.L."/>
            <person name="Bunk B."/>
            <person name="Sproer C."/>
            <person name="Schumann P."/>
            <person name="Evtushenko L.I."/>
            <person name="Kublanov I.V."/>
        </authorList>
    </citation>
    <scope>NUCLEOTIDE SEQUENCE</scope>
    <source>
        <strain evidence="3">DSM 106523</strain>
    </source>
</reference>
<evidence type="ECO:0000313" key="4">
    <source>
        <dbReference type="Proteomes" id="UP000662857"/>
    </source>
</evidence>
<proteinExistence type="predicted"/>
<organism evidence="3 4">
    <name type="scientific">Natronosporangium hydrolyticum</name>
    <dbReference type="NCBI Taxonomy" id="2811111"/>
    <lineage>
        <taxon>Bacteria</taxon>
        <taxon>Bacillati</taxon>
        <taxon>Actinomycetota</taxon>
        <taxon>Actinomycetes</taxon>
        <taxon>Micromonosporales</taxon>
        <taxon>Micromonosporaceae</taxon>
        <taxon>Natronosporangium</taxon>
    </lineage>
</organism>
<sequence length="338" mass="36468">MTPPPSPRPDPGRRWLPRVGSAERSEALDRLATAAAQRTTPRRAFTALVAVTALTAIALLLAAAPPSPDPQQKVTRALPGPEDSTVAPPPERPAPVPMAAAPARSPEDSGAPEQSTEFVSWALLDRRSGQITGSEPLTATSTTASMIKVWLVADHLRLAEEAGEPPDQVRLDQFSLIIRDSDNGYAQRLFQELGAHESIERMIRICGLTDSSAVRNLWSNTRLSARDTARMAECLADGRAAGSAWTSWLMDEMRAVRGIGDFGIRDALPPAQRAQVGIKNGWVIRDDENAWHVSCLAVTDEWAMGVLTRYPAELGHEHGAELCRALAEQHLPGSPPIG</sequence>
<feature type="region of interest" description="Disordered" evidence="1">
    <location>
        <begin position="65"/>
        <end position="116"/>
    </location>
</feature>
<dbReference type="Gene3D" id="3.40.710.10">
    <property type="entry name" value="DD-peptidase/beta-lactamase superfamily"/>
    <property type="match status" value="1"/>
</dbReference>
<evidence type="ECO:0000256" key="2">
    <source>
        <dbReference type="SAM" id="Phobius"/>
    </source>
</evidence>
<feature type="compositionally biased region" description="Pro residues" evidence="1">
    <location>
        <begin position="87"/>
        <end position="96"/>
    </location>
</feature>
<evidence type="ECO:0000256" key="1">
    <source>
        <dbReference type="SAM" id="MobiDB-lite"/>
    </source>
</evidence>
<feature type="region of interest" description="Disordered" evidence="1">
    <location>
        <begin position="1"/>
        <end position="24"/>
    </location>
</feature>
<protein>
    <recommendedName>
        <fullName evidence="5">Serine hydrolase</fullName>
    </recommendedName>
</protein>
<keyword evidence="2" id="KW-0812">Transmembrane</keyword>